<evidence type="ECO:0000256" key="9">
    <source>
        <dbReference type="ARBA" id="ARBA00030781"/>
    </source>
</evidence>
<dbReference type="RefSeq" id="WP_117316306.1">
    <property type="nucleotide sequence ID" value="NZ_QQSW01000006.1"/>
</dbReference>
<name>A0A4R2KWL2_9GAMM</name>
<dbReference type="EC" id="2.8.1.12" evidence="3"/>
<keyword evidence="5" id="KW-0501">Molybdenum cofactor biosynthesis</keyword>
<dbReference type="Pfam" id="PF02391">
    <property type="entry name" value="MoaE"/>
    <property type="match status" value="1"/>
</dbReference>
<dbReference type="GO" id="GO:0030366">
    <property type="term" value="F:molybdopterin synthase activity"/>
    <property type="evidence" value="ECO:0007669"/>
    <property type="project" value="UniProtKB-EC"/>
</dbReference>
<evidence type="ECO:0000256" key="7">
    <source>
        <dbReference type="ARBA" id="ARBA00029745"/>
    </source>
</evidence>
<evidence type="ECO:0000256" key="6">
    <source>
        <dbReference type="ARBA" id="ARBA00026066"/>
    </source>
</evidence>
<dbReference type="InterPro" id="IPR036563">
    <property type="entry name" value="MoaE_sf"/>
</dbReference>
<proteinExistence type="inferred from homology"/>
<evidence type="ECO:0000313" key="13">
    <source>
        <dbReference type="Proteomes" id="UP000294980"/>
    </source>
</evidence>
<sequence>MFSVSLQQADFDPGALEDALRGGSTDIGATACFTGYVRRDPNRPQLTGLSIEHYPGMTEKTIEASLVDASARWPVECARVVHRFGPLDVGDRIVWVGVSSSHRAAAFAACEFIMDTLKTTATLWKRELGLPGEPWVEAKAQDRVRAARWRKENL</sequence>
<dbReference type="Proteomes" id="UP000294980">
    <property type="component" value="Unassembled WGS sequence"/>
</dbReference>
<dbReference type="InterPro" id="IPR003448">
    <property type="entry name" value="Mopterin_biosynth_MoaE"/>
</dbReference>
<evidence type="ECO:0000256" key="10">
    <source>
        <dbReference type="ARBA" id="ARBA00032474"/>
    </source>
</evidence>
<evidence type="ECO:0000256" key="8">
    <source>
        <dbReference type="ARBA" id="ARBA00030407"/>
    </source>
</evidence>
<dbReference type="UniPathway" id="UPA00344"/>
<dbReference type="GO" id="GO:0006777">
    <property type="term" value="P:Mo-molybdopterin cofactor biosynthetic process"/>
    <property type="evidence" value="ECO:0007669"/>
    <property type="project" value="UniProtKB-KW"/>
</dbReference>
<reference evidence="12 13" key="1">
    <citation type="submission" date="2019-03" db="EMBL/GenBank/DDBJ databases">
        <title>Genomic Encyclopedia of Type Strains, Phase IV (KMG-IV): sequencing the most valuable type-strain genomes for metagenomic binning, comparative biology and taxonomic classification.</title>
        <authorList>
            <person name="Goeker M."/>
        </authorList>
    </citation>
    <scope>NUCLEOTIDE SEQUENCE [LARGE SCALE GENOMIC DNA]</scope>
    <source>
        <strain evidence="12 13">DSM 23344</strain>
    </source>
</reference>
<keyword evidence="13" id="KW-1185">Reference proteome</keyword>
<dbReference type="AlphaFoldDB" id="A0A4R2KWL2"/>
<evidence type="ECO:0000256" key="3">
    <source>
        <dbReference type="ARBA" id="ARBA00011950"/>
    </source>
</evidence>
<comment type="caution">
    <text evidence="12">The sequence shown here is derived from an EMBL/GenBank/DDBJ whole genome shotgun (WGS) entry which is preliminary data.</text>
</comment>
<comment type="catalytic activity">
    <reaction evidence="11">
        <text>2 [molybdopterin-synthase sulfur-carrier protein]-C-terminal-Gly-aminoethanethioate + cyclic pyranopterin phosphate + H2O = molybdopterin + 2 [molybdopterin-synthase sulfur-carrier protein]-C-terminal Gly-Gly + 2 H(+)</text>
        <dbReference type="Rhea" id="RHEA:26333"/>
        <dbReference type="Rhea" id="RHEA-COMP:12202"/>
        <dbReference type="Rhea" id="RHEA-COMP:19907"/>
        <dbReference type="ChEBI" id="CHEBI:15377"/>
        <dbReference type="ChEBI" id="CHEBI:15378"/>
        <dbReference type="ChEBI" id="CHEBI:58698"/>
        <dbReference type="ChEBI" id="CHEBI:59648"/>
        <dbReference type="ChEBI" id="CHEBI:90778"/>
        <dbReference type="ChEBI" id="CHEBI:232372"/>
        <dbReference type="EC" id="2.8.1.12"/>
    </reaction>
</comment>
<accession>A0A4R2KWL2</accession>
<evidence type="ECO:0000256" key="5">
    <source>
        <dbReference type="ARBA" id="ARBA00023150"/>
    </source>
</evidence>
<dbReference type="CDD" id="cd00756">
    <property type="entry name" value="MoaE"/>
    <property type="match status" value="1"/>
</dbReference>
<comment type="similarity">
    <text evidence="2">Belongs to the MoaE family.</text>
</comment>
<evidence type="ECO:0000313" key="12">
    <source>
        <dbReference type="EMBL" id="TCO78283.1"/>
    </source>
</evidence>
<comment type="subunit">
    <text evidence="6">Heterotetramer of 2 MoaD subunits and 2 MoaE subunits. Also stable as homodimer. The enzyme changes between these two forms during catalysis.</text>
</comment>
<protein>
    <recommendedName>
        <fullName evidence="4">Molybdopterin synthase catalytic subunit</fullName>
        <ecNumber evidence="3">2.8.1.12</ecNumber>
    </recommendedName>
    <alternativeName>
        <fullName evidence="9">MPT synthase subunit 2</fullName>
    </alternativeName>
    <alternativeName>
        <fullName evidence="7">Molybdenum cofactor biosynthesis protein E</fullName>
    </alternativeName>
    <alternativeName>
        <fullName evidence="8">Molybdopterin-converting factor large subunit</fullName>
    </alternativeName>
    <alternativeName>
        <fullName evidence="10">Molybdopterin-converting factor subunit 2</fullName>
    </alternativeName>
</protein>
<dbReference type="PANTHER" id="PTHR23404">
    <property type="entry name" value="MOLYBDOPTERIN SYNTHASE RELATED"/>
    <property type="match status" value="1"/>
</dbReference>
<gene>
    <name evidence="12" type="ORF">EV688_10196</name>
</gene>
<organism evidence="12 13">
    <name type="scientific">Chromatocurvus halotolerans</name>
    <dbReference type="NCBI Taxonomy" id="1132028"/>
    <lineage>
        <taxon>Bacteria</taxon>
        <taxon>Pseudomonadati</taxon>
        <taxon>Pseudomonadota</taxon>
        <taxon>Gammaproteobacteria</taxon>
        <taxon>Cellvibrionales</taxon>
        <taxon>Halieaceae</taxon>
        <taxon>Chromatocurvus</taxon>
    </lineage>
</organism>
<dbReference type="SUPFAM" id="SSF54690">
    <property type="entry name" value="Molybdopterin synthase subunit MoaE"/>
    <property type="match status" value="1"/>
</dbReference>
<dbReference type="Gene3D" id="3.90.1170.40">
    <property type="entry name" value="Molybdopterin biosynthesis MoaE subunit"/>
    <property type="match status" value="1"/>
</dbReference>
<evidence type="ECO:0000256" key="2">
    <source>
        <dbReference type="ARBA" id="ARBA00005426"/>
    </source>
</evidence>
<evidence type="ECO:0000256" key="11">
    <source>
        <dbReference type="ARBA" id="ARBA00049878"/>
    </source>
</evidence>
<comment type="pathway">
    <text evidence="1">Cofactor biosynthesis; molybdopterin biosynthesis.</text>
</comment>
<evidence type="ECO:0000256" key="4">
    <source>
        <dbReference type="ARBA" id="ARBA00013858"/>
    </source>
</evidence>
<dbReference type="EMBL" id="SLWX01000001">
    <property type="protein sequence ID" value="TCO78283.1"/>
    <property type="molecule type" value="Genomic_DNA"/>
</dbReference>
<dbReference type="OrthoDB" id="9803224at2"/>
<evidence type="ECO:0000256" key="1">
    <source>
        <dbReference type="ARBA" id="ARBA00005046"/>
    </source>
</evidence>